<evidence type="ECO:0000256" key="1">
    <source>
        <dbReference type="SAM" id="SignalP"/>
    </source>
</evidence>
<dbReference type="Proteomes" id="UP000185725">
    <property type="component" value="Unassembled WGS sequence"/>
</dbReference>
<feature type="signal peptide" evidence="1">
    <location>
        <begin position="1"/>
        <end position="18"/>
    </location>
</feature>
<accession>A0A381F4D2</accession>
<dbReference type="AlphaFoldDB" id="A0A381F4D2"/>
<sequence>MKKVILSGAIFFCAFSFAQTGSDRGSHGCIGSAGYTYSKIKENCVRVFEQEIKMTQIDQKNSSSSMAAIIFSDNKRKAEVLLPGENIILKKRCKKDIWKKGKYILTPTETGYKLEKDNIAIYQ</sequence>
<dbReference type="KEGG" id="cil:EG358_14450"/>
<evidence type="ECO:0000313" key="2">
    <source>
        <dbReference type="EMBL" id="SIQ31423.1"/>
    </source>
</evidence>
<gene>
    <name evidence="3" type="ORF">NCTC13560_00133</name>
    <name evidence="2" type="ORF">SAMN05421682_10470</name>
</gene>
<reference evidence="3 5" key="2">
    <citation type="submission" date="2018-06" db="EMBL/GenBank/DDBJ databases">
        <authorList>
            <consortium name="Pathogen Informatics"/>
            <person name="Doyle S."/>
        </authorList>
    </citation>
    <scope>NUCLEOTIDE SEQUENCE [LARGE SCALE GENOMIC DNA]</scope>
    <source>
        <strain evidence="3 5">NCTC13560</strain>
    </source>
</reference>
<name>A0A381F4D2_9FLAO</name>
<dbReference type="Proteomes" id="UP000255231">
    <property type="component" value="Unassembled WGS sequence"/>
</dbReference>
<dbReference type="EMBL" id="FTMF01000004">
    <property type="protein sequence ID" value="SIQ31423.1"/>
    <property type="molecule type" value="Genomic_DNA"/>
</dbReference>
<dbReference type="RefSeq" id="WP_076559548.1">
    <property type="nucleotide sequence ID" value="NZ_CP033929.1"/>
</dbReference>
<reference evidence="2 4" key="1">
    <citation type="submission" date="2017-01" db="EMBL/GenBank/DDBJ databases">
        <authorList>
            <person name="Varghese N."/>
            <person name="Submissions S."/>
        </authorList>
    </citation>
    <scope>NUCLEOTIDE SEQUENCE [LARGE SCALE GENOMIC DNA]</scope>
    <source>
        <strain evidence="2 4">ATCC 27950</strain>
    </source>
</reference>
<keyword evidence="1" id="KW-0732">Signal</keyword>
<dbReference type="OrthoDB" id="1099822at2"/>
<evidence type="ECO:0000313" key="4">
    <source>
        <dbReference type="Proteomes" id="UP000185725"/>
    </source>
</evidence>
<protein>
    <submittedName>
        <fullName evidence="3">Uncharacterized protein</fullName>
    </submittedName>
</protein>
<keyword evidence="4" id="KW-1185">Reference proteome</keyword>
<organism evidence="3 5">
    <name type="scientific">Chryseobacterium indoltheticum</name>
    <dbReference type="NCBI Taxonomy" id="254"/>
    <lineage>
        <taxon>Bacteria</taxon>
        <taxon>Pseudomonadati</taxon>
        <taxon>Bacteroidota</taxon>
        <taxon>Flavobacteriia</taxon>
        <taxon>Flavobacteriales</taxon>
        <taxon>Weeksellaceae</taxon>
        <taxon>Chryseobacterium group</taxon>
        <taxon>Chryseobacterium</taxon>
    </lineage>
</organism>
<evidence type="ECO:0000313" key="5">
    <source>
        <dbReference type="Proteomes" id="UP000255231"/>
    </source>
</evidence>
<dbReference type="EMBL" id="UFVS01000001">
    <property type="protein sequence ID" value="SUX41338.1"/>
    <property type="molecule type" value="Genomic_DNA"/>
</dbReference>
<dbReference type="GeneID" id="303674909"/>
<evidence type="ECO:0000313" key="3">
    <source>
        <dbReference type="EMBL" id="SUX41338.1"/>
    </source>
</evidence>
<proteinExistence type="predicted"/>
<feature type="chain" id="PRO_5016706764" evidence="1">
    <location>
        <begin position="19"/>
        <end position="123"/>
    </location>
</feature>